<feature type="transmembrane region" description="Helical" evidence="7">
    <location>
        <begin position="375"/>
        <end position="398"/>
    </location>
</feature>
<dbReference type="GO" id="GO:0022857">
    <property type="term" value="F:transmembrane transporter activity"/>
    <property type="evidence" value="ECO:0007669"/>
    <property type="project" value="InterPro"/>
</dbReference>
<feature type="transmembrane region" description="Helical" evidence="7">
    <location>
        <begin position="410"/>
        <end position="429"/>
    </location>
</feature>
<dbReference type="SUPFAM" id="SSF103473">
    <property type="entry name" value="MFS general substrate transporter"/>
    <property type="match status" value="1"/>
</dbReference>
<dbReference type="OrthoDB" id="9768783at2"/>
<dbReference type="InterPro" id="IPR050495">
    <property type="entry name" value="ATG22/LtaA_families"/>
</dbReference>
<feature type="transmembrane region" description="Helical" evidence="7">
    <location>
        <begin position="271"/>
        <end position="296"/>
    </location>
</feature>
<evidence type="ECO:0000256" key="2">
    <source>
        <dbReference type="ARBA" id="ARBA00022448"/>
    </source>
</evidence>
<evidence type="ECO:0000313" key="10">
    <source>
        <dbReference type="Proteomes" id="UP000019678"/>
    </source>
</evidence>
<accession>A0A017TF89</accession>
<keyword evidence="5 7" id="KW-0472">Membrane</keyword>
<evidence type="ECO:0000256" key="3">
    <source>
        <dbReference type="ARBA" id="ARBA00022692"/>
    </source>
</evidence>
<organism evidence="9 10">
    <name type="scientific">Chondromyces apiculatus DSM 436</name>
    <dbReference type="NCBI Taxonomy" id="1192034"/>
    <lineage>
        <taxon>Bacteria</taxon>
        <taxon>Pseudomonadati</taxon>
        <taxon>Myxococcota</taxon>
        <taxon>Polyangia</taxon>
        <taxon>Polyangiales</taxon>
        <taxon>Polyangiaceae</taxon>
        <taxon>Chondromyces</taxon>
    </lineage>
</organism>
<dbReference type="PANTHER" id="PTHR23519">
    <property type="entry name" value="AUTOPHAGY-RELATED PROTEIN 22"/>
    <property type="match status" value="1"/>
</dbReference>
<feature type="transmembrane region" description="Helical" evidence="7">
    <location>
        <begin position="308"/>
        <end position="328"/>
    </location>
</feature>
<evidence type="ECO:0000256" key="1">
    <source>
        <dbReference type="ARBA" id="ARBA00004127"/>
    </source>
</evidence>
<dbReference type="InterPro" id="IPR036259">
    <property type="entry name" value="MFS_trans_sf"/>
</dbReference>
<dbReference type="GO" id="GO:0012505">
    <property type="term" value="C:endomembrane system"/>
    <property type="evidence" value="ECO:0007669"/>
    <property type="project" value="UniProtKB-SubCell"/>
</dbReference>
<dbReference type="PROSITE" id="PS50850">
    <property type="entry name" value="MFS"/>
    <property type="match status" value="1"/>
</dbReference>
<feature type="compositionally biased region" description="Pro residues" evidence="6">
    <location>
        <begin position="1"/>
        <end position="19"/>
    </location>
</feature>
<sequence length="475" mass="49957">MASPPPDPASPAPACPPDPGVALGSSPGTGADADAGARAPTREIFGWAMFDFANSSYTTVIITVVFSVIFPKIIVGDAPDYRQGNLLWSVALSVSYGLVVLTAPLLGTLMDVRASKKRFLFASCVLTVLSTGALYWATPGRVGLAMTMLVASNYGFAVGESFAAAFLPDLGPKEALGRISGYAWALGYVGGLVSTALVVFTVGPQEASNLERLRWVGPMTALFFFLAALPTFAFLKERGTPQALPPGERLAQVGVARLRRTARELGDFKDLLWFFAGLFFATAGLSIVISFAFIYGDQVVRWQPRTQLLMFVLTNLSAAGGAALFGLLQDRWGNLKTYRLTLLIWGIAVLGIHQTKTLAATLGSALGWAWAAEDVYLLVGTLAGLCLGATQSAGRTVVAVFAPAARAGELFGLWGVCGKLASIVGLLSLGLLQNALGLERAILVCGGFFLAAWALSLKVSETRGVAAARAHQAES</sequence>
<dbReference type="InterPro" id="IPR020846">
    <property type="entry name" value="MFS_dom"/>
</dbReference>
<comment type="subcellular location">
    <subcellularLocation>
        <location evidence="1">Endomembrane system</location>
        <topology evidence="1">Multi-pass membrane protein</topology>
    </subcellularLocation>
</comment>
<feature type="region of interest" description="Disordered" evidence="6">
    <location>
        <begin position="1"/>
        <end position="35"/>
    </location>
</feature>
<dbReference type="eggNOG" id="COG2270">
    <property type="taxonomic scope" value="Bacteria"/>
</dbReference>
<evidence type="ECO:0000256" key="4">
    <source>
        <dbReference type="ARBA" id="ARBA00022989"/>
    </source>
</evidence>
<dbReference type="Proteomes" id="UP000019678">
    <property type="component" value="Unassembled WGS sequence"/>
</dbReference>
<feature type="transmembrane region" description="Helical" evidence="7">
    <location>
        <begin position="119"/>
        <end position="138"/>
    </location>
</feature>
<feature type="transmembrane region" description="Helical" evidence="7">
    <location>
        <begin position="340"/>
        <end position="369"/>
    </location>
</feature>
<dbReference type="Pfam" id="PF11700">
    <property type="entry name" value="ATG22"/>
    <property type="match status" value="1"/>
</dbReference>
<reference evidence="9 10" key="1">
    <citation type="submission" date="2013-05" db="EMBL/GenBank/DDBJ databases">
        <title>Genome assembly of Chondromyces apiculatus DSM 436.</title>
        <authorList>
            <person name="Sharma G."/>
            <person name="Khatri I."/>
            <person name="Kaur C."/>
            <person name="Mayilraj S."/>
            <person name="Subramanian S."/>
        </authorList>
    </citation>
    <scope>NUCLEOTIDE SEQUENCE [LARGE SCALE GENOMIC DNA]</scope>
    <source>
        <strain evidence="9 10">DSM 436</strain>
    </source>
</reference>
<feature type="transmembrane region" description="Helical" evidence="7">
    <location>
        <begin position="215"/>
        <end position="235"/>
    </location>
</feature>
<feature type="transmembrane region" description="Helical" evidence="7">
    <location>
        <begin position="86"/>
        <end position="107"/>
    </location>
</feature>
<dbReference type="EMBL" id="ASRX01000006">
    <property type="protein sequence ID" value="EYF07958.1"/>
    <property type="molecule type" value="Genomic_DNA"/>
</dbReference>
<feature type="transmembrane region" description="Helical" evidence="7">
    <location>
        <begin position="144"/>
        <end position="167"/>
    </location>
</feature>
<keyword evidence="3 7" id="KW-0812">Transmembrane</keyword>
<keyword evidence="10" id="KW-1185">Reference proteome</keyword>
<protein>
    <submittedName>
        <fullName evidence="9">Major facilitator superfamily MFS_1</fullName>
    </submittedName>
</protein>
<evidence type="ECO:0000259" key="8">
    <source>
        <dbReference type="PROSITE" id="PS50850"/>
    </source>
</evidence>
<dbReference type="PANTHER" id="PTHR23519:SF1">
    <property type="entry name" value="AUTOPHAGY-RELATED PROTEIN 22"/>
    <property type="match status" value="1"/>
</dbReference>
<dbReference type="AlphaFoldDB" id="A0A017TF89"/>
<comment type="caution">
    <text evidence="9">The sequence shown here is derived from an EMBL/GenBank/DDBJ whole genome shotgun (WGS) entry which is preliminary data.</text>
</comment>
<evidence type="ECO:0000256" key="7">
    <source>
        <dbReference type="SAM" id="Phobius"/>
    </source>
</evidence>
<dbReference type="Gene3D" id="1.20.1250.20">
    <property type="entry name" value="MFS general substrate transporter like domains"/>
    <property type="match status" value="1"/>
</dbReference>
<feature type="domain" description="Major facilitator superfamily (MFS) profile" evidence="8">
    <location>
        <begin position="270"/>
        <end position="475"/>
    </location>
</feature>
<evidence type="ECO:0000256" key="6">
    <source>
        <dbReference type="SAM" id="MobiDB-lite"/>
    </source>
</evidence>
<dbReference type="InterPro" id="IPR024671">
    <property type="entry name" value="Atg22-like"/>
</dbReference>
<name>A0A017TF89_9BACT</name>
<dbReference type="STRING" id="1192034.CAP_6980"/>
<feature type="transmembrane region" description="Helical" evidence="7">
    <location>
        <begin position="441"/>
        <end position="459"/>
    </location>
</feature>
<feature type="transmembrane region" description="Helical" evidence="7">
    <location>
        <begin position="179"/>
        <end position="203"/>
    </location>
</feature>
<keyword evidence="2" id="KW-0813">Transport</keyword>
<proteinExistence type="predicted"/>
<evidence type="ECO:0000313" key="9">
    <source>
        <dbReference type="EMBL" id="EYF07958.1"/>
    </source>
</evidence>
<gene>
    <name evidence="9" type="ORF">CAP_6980</name>
</gene>
<keyword evidence="4 7" id="KW-1133">Transmembrane helix</keyword>
<feature type="transmembrane region" description="Helical" evidence="7">
    <location>
        <begin position="52"/>
        <end position="74"/>
    </location>
</feature>
<evidence type="ECO:0000256" key="5">
    <source>
        <dbReference type="ARBA" id="ARBA00023136"/>
    </source>
</evidence>
<feature type="compositionally biased region" description="Low complexity" evidence="6">
    <location>
        <begin position="24"/>
        <end position="35"/>
    </location>
</feature>